<dbReference type="AlphaFoldDB" id="A0AA85F6U9"/>
<dbReference type="WBParaSite" id="SRDH1_36530.3">
    <property type="protein sequence ID" value="SRDH1_36530.3"/>
    <property type="gene ID" value="SRDH1_36530"/>
</dbReference>
<reference evidence="2" key="1">
    <citation type="submission" date="2022-06" db="EMBL/GenBank/DDBJ databases">
        <authorList>
            <person name="Berger JAMES D."/>
            <person name="Berger JAMES D."/>
        </authorList>
    </citation>
    <scope>NUCLEOTIDE SEQUENCE [LARGE SCALE GENOMIC DNA]</scope>
</reference>
<dbReference type="InterPro" id="IPR001614">
    <property type="entry name" value="Myelin_PLP"/>
</dbReference>
<feature type="transmembrane region" description="Helical" evidence="1">
    <location>
        <begin position="12"/>
        <end position="29"/>
    </location>
</feature>
<accession>A0AA85F6U9</accession>
<dbReference type="GO" id="GO:0005886">
    <property type="term" value="C:plasma membrane"/>
    <property type="evidence" value="ECO:0007669"/>
    <property type="project" value="TreeGrafter"/>
</dbReference>
<name>A0AA85F6U9_9TREM</name>
<reference evidence="3" key="2">
    <citation type="submission" date="2023-11" db="UniProtKB">
        <authorList>
            <consortium name="WormBaseParasite"/>
        </authorList>
    </citation>
    <scope>IDENTIFICATION</scope>
</reference>
<dbReference type="GO" id="GO:0031175">
    <property type="term" value="P:neuron projection development"/>
    <property type="evidence" value="ECO:0007669"/>
    <property type="project" value="TreeGrafter"/>
</dbReference>
<feature type="transmembrane region" description="Helical" evidence="1">
    <location>
        <begin position="41"/>
        <end position="65"/>
    </location>
</feature>
<feature type="transmembrane region" description="Helical" evidence="1">
    <location>
        <begin position="86"/>
        <end position="110"/>
    </location>
</feature>
<proteinExistence type="predicted"/>
<evidence type="ECO:0000313" key="2">
    <source>
        <dbReference type="Proteomes" id="UP000050792"/>
    </source>
</evidence>
<dbReference type="PANTHER" id="PTHR11683:SF12">
    <property type="entry name" value="M6, ISOFORM F"/>
    <property type="match status" value="1"/>
</dbReference>
<feature type="transmembrane region" description="Helical" evidence="1">
    <location>
        <begin position="350"/>
        <end position="373"/>
    </location>
</feature>
<protein>
    <submittedName>
        <fullName evidence="3">Uncharacterized protein</fullName>
    </submittedName>
</protein>
<keyword evidence="1" id="KW-1133">Transmembrane helix</keyword>
<evidence type="ECO:0000313" key="3">
    <source>
        <dbReference type="WBParaSite" id="SRDH1_36530.3"/>
    </source>
</evidence>
<feature type="transmembrane region" description="Helical" evidence="1">
    <location>
        <begin position="130"/>
        <end position="162"/>
    </location>
</feature>
<keyword evidence="1" id="KW-0812">Transmembrane</keyword>
<keyword evidence="2" id="KW-1185">Reference proteome</keyword>
<dbReference type="Proteomes" id="UP000050792">
    <property type="component" value="Unassembled WGS sequence"/>
</dbReference>
<evidence type="ECO:0000256" key="1">
    <source>
        <dbReference type="SAM" id="Phobius"/>
    </source>
</evidence>
<organism evidence="2 3">
    <name type="scientific">Schistosoma rodhaini</name>
    <dbReference type="NCBI Taxonomy" id="6188"/>
    <lineage>
        <taxon>Eukaryota</taxon>
        <taxon>Metazoa</taxon>
        <taxon>Spiralia</taxon>
        <taxon>Lophotrochozoa</taxon>
        <taxon>Platyhelminthes</taxon>
        <taxon>Trematoda</taxon>
        <taxon>Digenea</taxon>
        <taxon>Strigeidida</taxon>
        <taxon>Schistosomatoidea</taxon>
        <taxon>Schistosomatidae</taxon>
        <taxon>Schistosoma</taxon>
    </lineage>
</organism>
<keyword evidence="1" id="KW-0472">Membrane</keyword>
<dbReference type="PANTHER" id="PTHR11683">
    <property type="entry name" value="MYELIN PROTEOLIPID"/>
    <property type="match status" value="1"/>
</dbReference>
<sequence>MYFHIQSLFFQITNYLTSFQTIVSMFIFSDNSCVRCLRSSPIASLVGFIIVLLGGGAFGGAIIFARRYLITLLNAPNLFPYLDYAIYGLVGAIGLFSLLAYLLCSLSSGWNAKHYFESSRKACCGRCCNMTLIILLVTAVILWSAIACLVSYPVVSIALLLYRNEGPSRLRLASVGQMTSYNHDGQVNFPSSSSSYIREMFNSNRKIIKRRDTEEWFPDDPNDFNTVENTVAVPDDIPDNLHTDPSNLGKDLTATVTSPKMVDQPPPVISSFSDNKLSSSSIPLKSSLKPLSKNIVKQVMNGALSIPESIKLFYQCSQETFDLSYYGLYDANGLPIHIARANFPERTYDILVCVILAVAGIFLLLFGYIQIIICTAMNYARMQEARYYETSDIGEEGVALQQ</sequence>